<dbReference type="InterPro" id="IPR008250">
    <property type="entry name" value="ATPase_P-typ_transduc_dom_A_sf"/>
</dbReference>
<feature type="transmembrane region" description="Helical" evidence="15">
    <location>
        <begin position="279"/>
        <end position="297"/>
    </location>
</feature>
<dbReference type="FunFam" id="2.70.150.10:FF:000002">
    <property type="entry name" value="Copper-transporting ATPase 1, putative"/>
    <property type="match status" value="1"/>
</dbReference>
<keyword evidence="10" id="KW-0460">Magnesium</keyword>
<dbReference type="GO" id="GO:0005524">
    <property type="term" value="F:ATP binding"/>
    <property type="evidence" value="ECO:0007669"/>
    <property type="project" value="UniProtKB-UniRule"/>
</dbReference>
<reference evidence="17 18" key="1">
    <citation type="submission" date="2019-11" db="EMBL/GenBank/DDBJ databases">
        <title>Venatorbacter sp. nov. a predator of Campylobacter and other Gram-negative bacteria.</title>
        <authorList>
            <person name="Saeedi A."/>
            <person name="Cummings N.J."/>
            <person name="Connerton I.F."/>
            <person name="Connerton P.L."/>
        </authorList>
    </citation>
    <scope>NUCLEOTIDE SEQUENCE [LARGE SCALE GENOMIC DNA]</scope>
    <source>
        <strain evidence="17">XL5</strain>
    </source>
</reference>
<keyword evidence="6 15" id="KW-0812">Transmembrane</keyword>
<evidence type="ECO:0000259" key="16">
    <source>
        <dbReference type="PROSITE" id="PS50846"/>
    </source>
</evidence>
<name>A0A9X7V2C8_9GAMM</name>
<dbReference type="KEGG" id="vcw:GJQ55_07615"/>
<evidence type="ECO:0000256" key="3">
    <source>
        <dbReference type="ARBA" id="ARBA00022448"/>
    </source>
</evidence>
<keyword evidence="12 15" id="KW-1133">Transmembrane helix</keyword>
<dbReference type="InterPro" id="IPR059000">
    <property type="entry name" value="ATPase_P-type_domA"/>
</dbReference>
<accession>A0A9X7V2C8</accession>
<organism evidence="17 18">
    <name type="scientific">Venatoribacter cucullus</name>
    <dbReference type="NCBI Taxonomy" id="2661630"/>
    <lineage>
        <taxon>Bacteria</taxon>
        <taxon>Pseudomonadati</taxon>
        <taxon>Pseudomonadota</taxon>
        <taxon>Gammaproteobacteria</taxon>
        <taxon>Oceanospirillales</taxon>
        <taxon>Oceanospirillaceae</taxon>
        <taxon>Venatoribacter</taxon>
    </lineage>
</organism>
<gene>
    <name evidence="17" type="primary">cadA</name>
    <name evidence="17" type="ORF">GJQ55_07615</name>
</gene>
<dbReference type="InterPro" id="IPR023214">
    <property type="entry name" value="HAD_sf"/>
</dbReference>
<evidence type="ECO:0000313" key="18">
    <source>
        <dbReference type="Proteomes" id="UP000596074"/>
    </source>
</evidence>
<dbReference type="PANTHER" id="PTHR43520">
    <property type="entry name" value="ATP7, ISOFORM B"/>
    <property type="match status" value="1"/>
</dbReference>
<dbReference type="GO" id="GO:0043682">
    <property type="term" value="F:P-type divalent copper transporter activity"/>
    <property type="evidence" value="ECO:0007669"/>
    <property type="project" value="TreeGrafter"/>
</dbReference>
<dbReference type="NCBIfam" id="TIGR01525">
    <property type="entry name" value="ATPase-IB_hvy"/>
    <property type="match status" value="1"/>
</dbReference>
<evidence type="ECO:0000256" key="9">
    <source>
        <dbReference type="ARBA" id="ARBA00022840"/>
    </source>
</evidence>
<proteinExistence type="inferred from homology"/>
<feature type="transmembrane region" description="Helical" evidence="15">
    <location>
        <begin position="458"/>
        <end position="482"/>
    </location>
</feature>
<dbReference type="Pfam" id="PF00122">
    <property type="entry name" value="E1-E2_ATPase"/>
    <property type="match status" value="1"/>
</dbReference>
<evidence type="ECO:0000256" key="13">
    <source>
        <dbReference type="ARBA" id="ARBA00023065"/>
    </source>
</evidence>
<evidence type="ECO:0000256" key="7">
    <source>
        <dbReference type="ARBA" id="ARBA00022723"/>
    </source>
</evidence>
<dbReference type="InterPro" id="IPR023299">
    <property type="entry name" value="ATPase_P-typ_cyto_dom_N"/>
</dbReference>
<keyword evidence="5" id="KW-0597">Phosphoprotein</keyword>
<dbReference type="Gene3D" id="3.40.1110.10">
    <property type="entry name" value="Calcium-transporting ATPase, cytoplasmic domain N"/>
    <property type="match status" value="1"/>
</dbReference>
<feature type="domain" description="HMA" evidence="16">
    <location>
        <begin position="102"/>
        <end position="168"/>
    </location>
</feature>
<evidence type="ECO:0000256" key="15">
    <source>
        <dbReference type="RuleBase" id="RU362081"/>
    </source>
</evidence>
<dbReference type="SUPFAM" id="SSF55008">
    <property type="entry name" value="HMA, heavy metal-associated domain"/>
    <property type="match status" value="1"/>
</dbReference>
<dbReference type="GO" id="GO:0016887">
    <property type="term" value="F:ATP hydrolysis activity"/>
    <property type="evidence" value="ECO:0007669"/>
    <property type="project" value="InterPro"/>
</dbReference>
<dbReference type="GO" id="GO:0005886">
    <property type="term" value="C:plasma membrane"/>
    <property type="evidence" value="ECO:0007669"/>
    <property type="project" value="UniProtKB-SubCell"/>
</dbReference>
<comment type="subcellular location">
    <subcellularLocation>
        <location evidence="1">Cell membrane</location>
        <topology evidence="1">Multi-pass membrane protein</topology>
    </subcellularLocation>
</comment>
<dbReference type="Pfam" id="PF12156">
    <property type="entry name" value="ATPase-cat_bd"/>
    <property type="match status" value="1"/>
</dbReference>
<comment type="similarity">
    <text evidence="2 15">Belongs to the cation transport ATPase (P-type) (TC 3.A.3) family. Type IB subfamily.</text>
</comment>
<dbReference type="NCBIfam" id="TIGR01512">
    <property type="entry name" value="ATPase-IB2_Cd"/>
    <property type="match status" value="1"/>
</dbReference>
<dbReference type="Proteomes" id="UP000596074">
    <property type="component" value="Chromosome"/>
</dbReference>
<evidence type="ECO:0000256" key="6">
    <source>
        <dbReference type="ARBA" id="ARBA00022692"/>
    </source>
</evidence>
<dbReference type="PROSITE" id="PS50846">
    <property type="entry name" value="HMA_2"/>
    <property type="match status" value="1"/>
</dbReference>
<keyword evidence="11" id="KW-1278">Translocase</keyword>
<dbReference type="InterPro" id="IPR036163">
    <property type="entry name" value="HMA_dom_sf"/>
</dbReference>
<dbReference type="SUPFAM" id="SSF56784">
    <property type="entry name" value="HAD-like"/>
    <property type="match status" value="1"/>
</dbReference>
<dbReference type="CDD" id="cd00371">
    <property type="entry name" value="HMA"/>
    <property type="match status" value="1"/>
</dbReference>
<feature type="transmembrane region" description="Helical" evidence="15">
    <location>
        <begin position="255"/>
        <end position="273"/>
    </location>
</feature>
<dbReference type="InterPro" id="IPR036412">
    <property type="entry name" value="HAD-like_sf"/>
</dbReference>
<feature type="transmembrane region" description="Helical" evidence="15">
    <location>
        <begin position="780"/>
        <end position="799"/>
    </location>
</feature>
<dbReference type="GO" id="GO:0055070">
    <property type="term" value="P:copper ion homeostasis"/>
    <property type="evidence" value="ECO:0007669"/>
    <property type="project" value="TreeGrafter"/>
</dbReference>
<evidence type="ECO:0000256" key="10">
    <source>
        <dbReference type="ARBA" id="ARBA00022842"/>
    </source>
</evidence>
<evidence type="ECO:0000256" key="14">
    <source>
        <dbReference type="ARBA" id="ARBA00023136"/>
    </source>
</evidence>
<dbReference type="Gene3D" id="3.30.70.100">
    <property type="match status" value="1"/>
</dbReference>
<dbReference type="PANTHER" id="PTHR43520:SF5">
    <property type="entry name" value="CATION-TRANSPORTING P-TYPE ATPASE-RELATED"/>
    <property type="match status" value="1"/>
</dbReference>
<evidence type="ECO:0000313" key="17">
    <source>
        <dbReference type="EMBL" id="QQD24349.1"/>
    </source>
</evidence>
<keyword evidence="4 15" id="KW-1003">Cell membrane</keyword>
<dbReference type="SUPFAM" id="SSF81665">
    <property type="entry name" value="Calcium ATPase, transmembrane domain M"/>
    <property type="match status" value="1"/>
</dbReference>
<evidence type="ECO:0000256" key="11">
    <source>
        <dbReference type="ARBA" id="ARBA00022967"/>
    </source>
</evidence>
<evidence type="ECO:0000256" key="12">
    <source>
        <dbReference type="ARBA" id="ARBA00022989"/>
    </source>
</evidence>
<feature type="transmembrane region" description="Helical" evidence="15">
    <location>
        <begin position="431"/>
        <end position="452"/>
    </location>
</feature>
<dbReference type="NCBIfam" id="TIGR01494">
    <property type="entry name" value="ATPase_P-type"/>
    <property type="match status" value="2"/>
</dbReference>
<dbReference type="InterPro" id="IPR006121">
    <property type="entry name" value="HMA_dom"/>
</dbReference>
<dbReference type="RefSeq" id="WP_228344394.1">
    <property type="nucleotide sequence ID" value="NZ_CP046056.1"/>
</dbReference>
<dbReference type="SUPFAM" id="SSF81653">
    <property type="entry name" value="Calcium ATPase, transduction domain A"/>
    <property type="match status" value="1"/>
</dbReference>
<dbReference type="InterPro" id="IPR023298">
    <property type="entry name" value="ATPase_P-typ_TM_dom_sf"/>
</dbReference>
<dbReference type="InterPro" id="IPR018303">
    <property type="entry name" value="ATPase_P-typ_P_site"/>
</dbReference>
<dbReference type="AlphaFoldDB" id="A0A9X7V2C8"/>
<keyword evidence="18" id="KW-1185">Reference proteome</keyword>
<dbReference type="CDD" id="cd02079">
    <property type="entry name" value="P-type_ATPase_HM"/>
    <property type="match status" value="1"/>
</dbReference>
<evidence type="ECO:0000256" key="1">
    <source>
        <dbReference type="ARBA" id="ARBA00004651"/>
    </source>
</evidence>
<dbReference type="PROSITE" id="PS00154">
    <property type="entry name" value="ATPASE_E1_E2"/>
    <property type="match status" value="1"/>
</dbReference>
<dbReference type="EMBL" id="CP046056">
    <property type="protein sequence ID" value="QQD24349.1"/>
    <property type="molecule type" value="Genomic_DNA"/>
</dbReference>
<dbReference type="InterPro" id="IPR027256">
    <property type="entry name" value="P-typ_ATPase_IB"/>
</dbReference>
<dbReference type="PRINTS" id="PR00119">
    <property type="entry name" value="CATATPASE"/>
</dbReference>
<feature type="transmembrane region" description="Helical" evidence="15">
    <location>
        <begin position="221"/>
        <end position="243"/>
    </location>
</feature>
<feature type="transmembrane region" description="Helical" evidence="15">
    <location>
        <begin position="755"/>
        <end position="774"/>
    </location>
</feature>
<keyword evidence="8 15" id="KW-0547">Nucleotide-binding</keyword>
<dbReference type="Pfam" id="PF00403">
    <property type="entry name" value="HMA"/>
    <property type="match status" value="1"/>
</dbReference>
<evidence type="ECO:0000256" key="5">
    <source>
        <dbReference type="ARBA" id="ARBA00022553"/>
    </source>
</evidence>
<dbReference type="InterPro" id="IPR021993">
    <property type="entry name" value="ATPase-cat-bd"/>
</dbReference>
<evidence type="ECO:0000256" key="8">
    <source>
        <dbReference type="ARBA" id="ARBA00022741"/>
    </source>
</evidence>
<keyword evidence="3" id="KW-0813">Transport</keyword>
<sequence>MNTSAKPSQPSCFHCGEAVTEGERWTAIIDGQPQPMCCPGCKAIAETIVASGLKDYYRHRTELPDVSPAVFDNNNVEARETLLFYDSDALQKQFVGRDGDAAEATFIIEGISCAACSWLIEHRMAQLPGVEQALLNLSSHRLFLRWRPADIKVSSLIEALLRLGYKATPFSATSQEESRLKENKVAIRRMALAGFGMMQIMMMAIPTYADMTVEGEMFLRLAQMILAIPVILYSGAPFFRAAVRDIQARHLTMDVPVSLAIMLAFLASIWSTFNQGVEVYYSEICMFIFFLLVGRYFEMRARHRMSRAGNNLLTLLPNLALRVENGDDVLIASTDINVGDILRVKPGQAIAADGIVLEGRSSVDEAALTGEYMPVGKKVGDTLIGGTMNVESPLLMQVTATGADAQLSTIMRLLDRAQQAKPRAALIADRVASYFVLAVLLVSLAVFLFWLPDGVEKAFFIALSVLVVTCPCALALATPTALTAATAAMRERGLLISKSHVLETLPQINRVVFDKTGTLTQGRLTLERVVPLADLSETELLSLAAGLEKYSTHPIARAFSGIDAAQVSQPEQISGQGIQGQWQGLTVRLGRADFAWSQPITAPDTAGQWLLLASDQQPLGWIQLNDSLRRSAFTVVKGLQQRGIAVSLLTGDPGESGPRVAAELGISDVRAGMTPSDKLAAVNTWQQAGEKVMMVGDGINDVPVLAGADLSLAVNEASDLAKTNADTLLTNGQLEVLLQSLDTGRKTRRIITQNHAWAIGYNLLALPAAASGLVEPWQAAIGMSLSSVLVVANAMRLLWLQAIPTKEH</sequence>
<dbReference type="Gene3D" id="2.70.150.10">
    <property type="entry name" value="Calcium-transporting ATPase, cytoplasmic transduction domain A"/>
    <property type="match status" value="1"/>
</dbReference>
<protein>
    <submittedName>
        <fullName evidence="17">Cadmium-translocating P-type ATPase</fullName>
    </submittedName>
</protein>
<dbReference type="Pfam" id="PF00702">
    <property type="entry name" value="Hydrolase"/>
    <property type="match status" value="1"/>
</dbReference>
<keyword evidence="7 15" id="KW-0479">Metal-binding</keyword>
<dbReference type="NCBIfam" id="TIGR01511">
    <property type="entry name" value="ATPase-IB1_Cu"/>
    <property type="match status" value="1"/>
</dbReference>
<dbReference type="GO" id="GO:0005507">
    <property type="term" value="F:copper ion binding"/>
    <property type="evidence" value="ECO:0007669"/>
    <property type="project" value="TreeGrafter"/>
</dbReference>
<dbReference type="InterPro" id="IPR001757">
    <property type="entry name" value="P_typ_ATPase"/>
</dbReference>
<keyword evidence="13" id="KW-0406">Ion transport</keyword>
<evidence type="ECO:0000256" key="4">
    <source>
        <dbReference type="ARBA" id="ARBA00022475"/>
    </source>
</evidence>
<keyword evidence="9 15" id="KW-0067">ATP-binding</keyword>
<dbReference type="Gene3D" id="3.40.50.1000">
    <property type="entry name" value="HAD superfamily/HAD-like"/>
    <property type="match status" value="1"/>
</dbReference>
<evidence type="ECO:0000256" key="2">
    <source>
        <dbReference type="ARBA" id="ARBA00006024"/>
    </source>
</evidence>
<feature type="transmembrane region" description="Helical" evidence="15">
    <location>
        <begin position="190"/>
        <end position="209"/>
    </location>
</feature>
<keyword evidence="14 15" id="KW-0472">Membrane</keyword>